<dbReference type="InterPro" id="IPR005651">
    <property type="entry name" value="Trm112-like"/>
</dbReference>
<dbReference type="GO" id="GO:0046982">
    <property type="term" value="F:protein heterodimerization activity"/>
    <property type="evidence" value="ECO:0007669"/>
    <property type="project" value="InterPro"/>
</dbReference>
<sequence>MRLLTHNMLQCHVKKCTDPALNFPLQLQDIELEQVETEENEDLLLNLINKVDYNALTTTAAQLGLVGLPNAIPKDPQADPAFMTRLHEVLLETNITQGKMACRGCGHVYTIKDGIPNMLLAEHEI</sequence>
<organism evidence="2 3">
    <name type="scientific">Tieghemiomyces parasiticus</name>
    <dbReference type="NCBI Taxonomy" id="78921"/>
    <lineage>
        <taxon>Eukaryota</taxon>
        <taxon>Fungi</taxon>
        <taxon>Fungi incertae sedis</taxon>
        <taxon>Zoopagomycota</taxon>
        <taxon>Kickxellomycotina</taxon>
        <taxon>Dimargaritomycetes</taxon>
        <taxon>Dimargaritales</taxon>
        <taxon>Dimargaritaceae</taxon>
        <taxon>Tieghemiomyces</taxon>
    </lineage>
</organism>
<dbReference type="GO" id="GO:0030488">
    <property type="term" value="P:tRNA methylation"/>
    <property type="evidence" value="ECO:0007669"/>
    <property type="project" value="TreeGrafter"/>
</dbReference>
<dbReference type="InterPro" id="IPR039127">
    <property type="entry name" value="Trm112"/>
</dbReference>
<dbReference type="OrthoDB" id="2187549at2759"/>
<dbReference type="SUPFAM" id="SSF158997">
    <property type="entry name" value="Trm112p-like"/>
    <property type="match status" value="1"/>
</dbReference>
<dbReference type="GO" id="GO:0070476">
    <property type="term" value="P:rRNA (guanine-N7)-methylation"/>
    <property type="evidence" value="ECO:0007669"/>
    <property type="project" value="TreeGrafter"/>
</dbReference>
<reference evidence="2" key="1">
    <citation type="submission" date="2022-07" db="EMBL/GenBank/DDBJ databases">
        <title>Phylogenomic reconstructions and comparative analyses of Kickxellomycotina fungi.</title>
        <authorList>
            <person name="Reynolds N.K."/>
            <person name="Stajich J.E."/>
            <person name="Barry K."/>
            <person name="Grigoriev I.V."/>
            <person name="Crous P."/>
            <person name="Smith M.E."/>
        </authorList>
    </citation>
    <scope>NUCLEOTIDE SEQUENCE</scope>
    <source>
        <strain evidence="2">RSA 861</strain>
    </source>
</reference>
<dbReference type="PANTHER" id="PTHR12773">
    <property type="entry name" value="UPF0315 PROTEIN-RELATED"/>
    <property type="match status" value="1"/>
</dbReference>
<dbReference type="AlphaFoldDB" id="A0A9W7ZMA9"/>
<comment type="caution">
    <text evidence="2">The sequence shown here is derived from an EMBL/GenBank/DDBJ whole genome shotgun (WGS) entry which is preliminary data.</text>
</comment>
<gene>
    <name evidence="2" type="ORF">IWQ60_011922</name>
</gene>
<evidence type="ECO:0000313" key="3">
    <source>
        <dbReference type="Proteomes" id="UP001150569"/>
    </source>
</evidence>
<dbReference type="Gene3D" id="2.20.25.10">
    <property type="match status" value="1"/>
</dbReference>
<dbReference type="Proteomes" id="UP001150569">
    <property type="component" value="Unassembled WGS sequence"/>
</dbReference>
<accession>A0A9W7ZMA9</accession>
<dbReference type="EMBL" id="JANBPT010001505">
    <property type="protein sequence ID" value="KAJ1907133.1"/>
    <property type="molecule type" value="Genomic_DNA"/>
</dbReference>
<proteinExistence type="inferred from homology"/>
<evidence type="ECO:0000313" key="2">
    <source>
        <dbReference type="EMBL" id="KAJ1907133.1"/>
    </source>
</evidence>
<comment type="similarity">
    <text evidence="1">Belongs to the TRM112 family.</text>
</comment>
<name>A0A9W7ZMA9_9FUNG</name>
<keyword evidence="3" id="KW-1185">Reference proteome</keyword>
<protein>
    <recommendedName>
        <fullName evidence="4">Trm112p-domain-containing protein</fullName>
    </recommendedName>
</protein>
<dbReference type="PANTHER" id="PTHR12773:SF0">
    <property type="entry name" value="MULTIFUNCTIONAL METHYLTRANSFERASE SUBUNIT TRM112-LIKE PROTEIN"/>
    <property type="match status" value="1"/>
</dbReference>
<dbReference type="Pfam" id="PF03966">
    <property type="entry name" value="Trm112p"/>
    <property type="match status" value="1"/>
</dbReference>
<evidence type="ECO:0000256" key="1">
    <source>
        <dbReference type="ARBA" id="ARBA00007980"/>
    </source>
</evidence>
<evidence type="ECO:0008006" key="4">
    <source>
        <dbReference type="Google" id="ProtNLM"/>
    </source>
</evidence>